<sequence length="217" mass="22428">MATTLPPRPGAVSSRSLRHLAWRPVVLGGFLLAGSGGLARMSASASSEPALVTNAPSPGADVHAQVVALLDATTRTGTPSDDAWKRLGPRAAPVLSALVVDKGTPTARRTLAVSSLALVDPSGGAVTIRDVLEDAKAPAVVRASAADALRQCLGLDAIPTLISRLQDPESQVREAVAVALGRLGGQQARQALEDRLPIEERALVREALQRGLTLVEP</sequence>
<dbReference type="Proteomes" id="UP000533080">
    <property type="component" value="Unassembled WGS sequence"/>
</dbReference>
<dbReference type="EMBL" id="JABFNT010000049">
    <property type="protein sequence ID" value="NOJ80039.1"/>
    <property type="molecule type" value="Genomic_DNA"/>
</dbReference>
<dbReference type="InterPro" id="IPR021133">
    <property type="entry name" value="HEAT_type_2"/>
</dbReference>
<evidence type="ECO:0000313" key="2">
    <source>
        <dbReference type="Proteomes" id="UP000533080"/>
    </source>
</evidence>
<evidence type="ECO:0000313" key="1">
    <source>
        <dbReference type="EMBL" id="NOJ80039.1"/>
    </source>
</evidence>
<accession>A0A7Y4MRX4</accession>
<name>A0A7Y4MRX4_MYXXA</name>
<protein>
    <submittedName>
        <fullName evidence="1">HEAT repeat domain-containing protein</fullName>
    </submittedName>
</protein>
<dbReference type="SUPFAM" id="SSF48371">
    <property type="entry name" value="ARM repeat"/>
    <property type="match status" value="1"/>
</dbReference>
<reference evidence="1 2" key="1">
    <citation type="submission" date="2020-05" db="EMBL/GenBank/DDBJ databases">
        <authorList>
            <person name="Whitworth D."/>
        </authorList>
    </citation>
    <scope>NUCLEOTIDE SEQUENCE [LARGE SCALE GENOMIC DNA]</scope>
    <source>
        <strain evidence="1 2">AM005</strain>
    </source>
</reference>
<dbReference type="Gene3D" id="1.25.10.10">
    <property type="entry name" value="Leucine-rich Repeat Variant"/>
    <property type="match status" value="1"/>
</dbReference>
<dbReference type="InterPro" id="IPR004155">
    <property type="entry name" value="PBS_lyase_HEAT"/>
</dbReference>
<gene>
    <name evidence="1" type="ORF">HNV28_17100</name>
</gene>
<dbReference type="Pfam" id="PF13646">
    <property type="entry name" value="HEAT_2"/>
    <property type="match status" value="1"/>
</dbReference>
<dbReference type="SMART" id="SM00567">
    <property type="entry name" value="EZ_HEAT"/>
    <property type="match status" value="2"/>
</dbReference>
<proteinExistence type="predicted"/>
<dbReference type="InterPro" id="IPR016024">
    <property type="entry name" value="ARM-type_fold"/>
</dbReference>
<dbReference type="AlphaFoldDB" id="A0A7Y4MRX4"/>
<dbReference type="InterPro" id="IPR011989">
    <property type="entry name" value="ARM-like"/>
</dbReference>
<comment type="caution">
    <text evidence="1">The sequence shown here is derived from an EMBL/GenBank/DDBJ whole genome shotgun (WGS) entry which is preliminary data.</text>
</comment>
<organism evidence="1 2">
    <name type="scientific">Myxococcus xanthus</name>
    <dbReference type="NCBI Taxonomy" id="34"/>
    <lineage>
        <taxon>Bacteria</taxon>
        <taxon>Pseudomonadati</taxon>
        <taxon>Myxococcota</taxon>
        <taxon>Myxococcia</taxon>
        <taxon>Myxococcales</taxon>
        <taxon>Cystobacterineae</taxon>
        <taxon>Myxococcaceae</taxon>
        <taxon>Myxococcus</taxon>
    </lineage>
</organism>
<dbReference type="PROSITE" id="PS50077">
    <property type="entry name" value="HEAT_REPEAT"/>
    <property type="match status" value="1"/>
</dbReference>